<reference evidence="4 5" key="1">
    <citation type="journal article" date="2014" name="Gene">
        <title>A comparative genomic analysis of the alkalitolerant soil bacterium Bacillus lehensis G1.</title>
        <authorList>
            <person name="Noor Y.M."/>
            <person name="Samsulrizal N.H."/>
            <person name="Jema'on N.A."/>
            <person name="Low K.O."/>
            <person name="Ramli A.N."/>
            <person name="Alias N.I."/>
            <person name="Damis S.I."/>
            <person name="Fuzi S.F."/>
            <person name="Isa M.N."/>
            <person name="Murad A.M."/>
            <person name="Raih M.F."/>
            <person name="Bakar F.D."/>
            <person name="Najimudin N."/>
            <person name="Mahadi N.M."/>
            <person name="Illias R.M."/>
        </authorList>
    </citation>
    <scope>NUCLEOTIDE SEQUENCE [LARGE SCALE GENOMIC DNA]</scope>
    <source>
        <strain evidence="4 5">G1</strain>
    </source>
</reference>
<dbReference type="Proteomes" id="UP000027142">
    <property type="component" value="Chromosome"/>
</dbReference>
<organism evidence="4 5">
    <name type="scientific">Shouchella lehensis G1</name>
    <dbReference type="NCBI Taxonomy" id="1246626"/>
    <lineage>
        <taxon>Bacteria</taxon>
        <taxon>Bacillati</taxon>
        <taxon>Bacillota</taxon>
        <taxon>Bacilli</taxon>
        <taxon>Bacillales</taxon>
        <taxon>Bacillaceae</taxon>
        <taxon>Shouchella</taxon>
    </lineage>
</organism>
<dbReference type="GO" id="GO:0019305">
    <property type="term" value="P:dTDP-rhamnose biosynthetic process"/>
    <property type="evidence" value="ECO:0007669"/>
    <property type="project" value="UniProtKB-UniRule"/>
</dbReference>
<comment type="subunit">
    <text evidence="3">Homodimer.</text>
</comment>
<dbReference type="SUPFAM" id="SSF51182">
    <property type="entry name" value="RmlC-like cupins"/>
    <property type="match status" value="1"/>
</dbReference>
<dbReference type="STRING" id="1246626.BleG1_0925"/>
<dbReference type="OrthoDB" id="9800680at2"/>
<evidence type="ECO:0000256" key="2">
    <source>
        <dbReference type="PIRSR" id="PIRSR600888-3"/>
    </source>
</evidence>
<evidence type="ECO:0000313" key="5">
    <source>
        <dbReference type="Proteomes" id="UP000027142"/>
    </source>
</evidence>
<gene>
    <name evidence="4" type="ORF">BleG1_0925</name>
</gene>
<evidence type="ECO:0000313" key="4">
    <source>
        <dbReference type="EMBL" id="AIC93533.1"/>
    </source>
</evidence>
<comment type="pathway">
    <text evidence="3">Carbohydrate biosynthesis; dTDP-L-rhamnose biosynthesis.</text>
</comment>
<feature type="active site" description="Proton acceptor" evidence="1">
    <location>
        <position position="62"/>
    </location>
</feature>
<sequence length="181" mass="20744">MEIHQTKLEGVYLLEPNVYADDRGYFVETYNENVFKKAGIKEAFLQDNQSLSKQAGTLRGLHYQLNPNSQQKVVRCVTGAIFDVAVDIRQESPTYKQWVGVVLSEHNQRQLLVPKGFAHGFCTLVDDTIVAYKVDQLYSPQNDRGIRWNDPELAIEWPCSQPILSKKDRAHPLLHKAENNF</sequence>
<keyword evidence="5" id="KW-1185">Reference proteome</keyword>
<dbReference type="eggNOG" id="COG1898">
    <property type="taxonomic scope" value="Bacteria"/>
</dbReference>
<proteinExistence type="inferred from homology"/>
<dbReference type="UniPathway" id="UPA00124"/>
<dbReference type="EMBL" id="CP003923">
    <property type="protein sequence ID" value="AIC93533.1"/>
    <property type="molecule type" value="Genomic_DNA"/>
</dbReference>
<comment type="similarity">
    <text evidence="3">Belongs to the dTDP-4-dehydrorhamnose 3,5-epimerase family.</text>
</comment>
<dbReference type="PANTHER" id="PTHR21047:SF2">
    <property type="entry name" value="THYMIDINE DIPHOSPHO-4-KETO-RHAMNOSE 3,5-EPIMERASE"/>
    <property type="match status" value="1"/>
</dbReference>
<dbReference type="PANTHER" id="PTHR21047">
    <property type="entry name" value="DTDP-6-DEOXY-D-GLUCOSE-3,5 EPIMERASE"/>
    <property type="match status" value="1"/>
</dbReference>
<dbReference type="InterPro" id="IPR000888">
    <property type="entry name" value="RmlC-like"/>
</dbReference>
<dbReference type="EC" id="5.1.3.13" evidence="3"/>
<dbReference type="Gene3D" id="2.60.120.10">
    <property type="entry name" value="Jelly Rolls"/>
    <property type="match status" value="1"/>
</dbReference>
<dbReference type="NCBIfam" id="TIGR01221">
    <property type="entry name" value="rmlC"/>
    <property type="match status" value="1"/>
</dbReference>
<dbReference type="RefSeq" id="WP_038477729.1">
    <property type="nucleotide sequence ID" value="NZ_CP003923.1"/>
</dbReference>
<dbReference type="GO" id="GO:0005829">
    <property type="term" value="C:cytosol"/>
    <property type="evidence" value="ECO:0007669"/>
    <property type="project" value="TreeGrafter"/>
</dbReference>
<comment type="catalytic activity">
    <reaction evidence="3">
        <text>dTDP-4-dehydro-6-deoxy-alpha-D-glucose = dTDP-4-dehydro-beta-L-rhamnose</text>
        <dbReference type="Rhea" id="RHEA:16969"/>
        <dbReference type="ChEBI" id="CHEBI:57649"/>
        <dbReference type="ChEBI" id="CHEBI:62830"/>
        <dbReference type="EC" id="5.1.3.13"/>
    </reaction>
</comment>
<dbReference type="Pfam" id="PF00908">
    <property type="entry name" value="dTDP_sugar_isom"/>
    <property type="match status" value="1"/>
</dbReference>
<accession>A0A060LZ22</accession>
<dbReference type="GO" id="GO:0000271">
    <property type="term" value="P:polysaccharide biosynthetic process"/>
    <property type="evidence" value="ECO:0007669"/>
    <property type="project" value="TreeGrafter"/>
</dbReference>
<dbReference type="InterPro" id="IPR011051">
    <property type="entry name" value="RmlC_Cupin_sf"/>
</dbReference>
<comment type="function">
    <text evidence="3">Catalyzes the epimerization of the C3' and C5'positions of dTDP-6-deoxy-D-xylo-4-hexulose, forming dTDP-6-deoxy-L-lyxo-4-hexulose.</text>
</comment>
<dbReference type="AlphaFoldDB" id="A0A060LZ22"/>
<keyword evidence="3" id="KW-0413">Isomerase</keyword>
<name>A0A060LZ22_9BACI</name>
<dbReference type="GO" id="GO:0008830">
    <property type="term" value="F:dTDP-4-dehydrorhamnose 3,5-epimerase activity"/>
    <property type="evidence" value="ECO:0007669"/>
    <property type="project" value="UniProtKB-UniRule"/>
</dbReference>
<feature type="site" description="Participates in a stacking interaction with the thymidine ring of dTDP-4-oxo-6-deoxyglucose" evidence="2">
    <location>
        <position position="138"/>
    </location>
</feature>
<dbReference type="HOGENOM" id="CLU_090940_1_1_9"/>
<dbReference type="CDD" id="cd00438">
    <property type="entry name" value="cupin_RmlC"/>
    <property type="match status" value="1"/>
</dbReference>
<dbReference type="PATRIC" id="fig|1246626.3.peg.932"/>
<feature type="active site" description="Proton donor" evidence="1">
    <location>
        <position position="132"/>
    </location>
</feature>
<dbReference type="InterPro" id="IPR014710">
    <property type="entry name" value="RmlC-like_jellyroll"/>
</dbReference>
<dbReference type="KEGG" id="ble:BleG1_0925"/>
<protein>
    <recommendedName>
        <fullName evidence="3">dTDP-4-dehydrorhamnose 3,5-epimerase</fullName>
        <ecNumber evidence="3">5.1.3.13</ecNumber>
    </recommendedName>
    <alternativeName>
        <fullName evidence="3">Thymidine diphospho-4-keto-rhamnose 3,5-epimerase</fullName>
    </alternativeName>
</protein>
<evidence type="ECO:0000256" key="3">
    <source>
        <dbReference type="RuleBase" id="RU364069"/>
    </source>
</evidence>
<evidence type="ECO:0000256" key="1">
    <source>
        <dbReference type="PIRSR" id="PIRSR600888-1"/>
    </source>
</evidence>